<dbReference type="Pfam" id="PF00035">
    <property type="entry name" value="dsrm"/>
    <property type="match status" value="2"/>
</dbReference>
<dbReference type="PANTHER" id="PTHR10910">
    <property type="entry name" value="EUKARYOTE SPECIFIC DSRNA BINDING PROTEIN"/>
    <property type="match status" value="1"/>
</dbReference>
<keyword evidence="1" id="KW-0694">RNA-binding</keyword>
<dbReference type="PANTHER" id="PTHR10910:SF62">
    <property type="entry name" value="AT07585P-RELATED"/>
    <property type="match status" value="1"/>
</dbReference>
<evidence type="ECO:0000313" key="5">
    <source>
        <dbReference type="Proteomes" id="UP001652740"/>
    </source>
</evidence>
<feature type="region of interest" description="Disordered" evidence="2">
    <location>
        <begin position="39"/>
        <end position="60"/>
    </location>
</feature>
<dbReference type="SUPFAM" id="SSF54768">
    <property type="entry name" value="dsRNA-binding domain-like"/>
    <property type="match status" value="2"/>
</dbReference>
<name>A0ABM3MV40_GALME</name>
<reference evidence="6" key="1">
    <citation type="submission" date="2025-08" db="UniProtKB">
        <authorList>
            <consortium name="RefSeq"/>
        </authorList>
    </citation>
    <scope>IDENTIFICATION</scope>
    <source>
        <tissue evidence="6">Whole larvae</tissue>
    </source>
</reference>
<dbReference type="GeneID" id="113518631"/>
<feature type="domain" description="A to I editase" evidence="4">
    <location>
        <begin position="372"/>
        <end position="710"/>
    </location>
</feature>
<evidence type="ECO:0000256" key="1">
    <source>
        <dbReference type="PROSITE-ProRule" id="PRU00266"/>
    </source>
</evidence>
<dbReference type="Pfam" id="PF02137">
    <property type="entry name" value="A_deamin"/>
    <property type="match status" value="1"/>
</dbReference>
<feature type="domain" description="DRBM" evidence="3">
    <location>
        <begin position="79"/>
        <end position="153"/>
    </location>
</feature>
<dbReference type="InterPro" id="IPR002466">
    <property type="entry name" value="A_deamin"/>
</dbReference>
<dbReference type="RefSeq" id="XP_052755174.1">
    <property type="nucleotide sequence ID" value="XM_052899214.1"/>
</dbReference>
<proteinExistence type="predicted"/>
<dbReference type="SMART" id="SM00358">
    <property type="entry name" value="DSRM"/>
    <property type="match status" value="2"/>
</dbReference>
<dbReference type="SMART" id="SM00552">
    <property type="entry name" value="ADEAMc"/>
    <property type="match status" value="1"/>
</dbReference>
<evidence type="ECO:0000313" key="6">
    <source>
        <dbReference type="RefSeq" id="XP_052755174.1"/>
    </source>
</evidence>
<evidence type="ECO:0000259" key="4">
    <source>
        <dbReference type="PROSITE" id="PS50141"/>
    </source>
</evidence>
<protein>
    <submittedName>
        <fullName evidence="6">Double-stranded RNA-specific editase Adar isoform X1</fullName>
    </submittedName>
</protein>
<dbReference type="Gene3D" id="3.30.160.20">
    <property type="match status" value="2"/>
</dbReference>
<sequence length="724" mass="78878">MKRLEFDNSMDFTRNDTFEEFNSNSDISSTTDFLMPAEESMAQKRSHSGKTYGEPPAKRPAPSIRLGAGFKWNLQALANAAEAVQSGGKSPVSALNELGVRVTYTVLRQGGPAHCPSFTVAVNVADMTFEGWGHSKREARASAARACLSALLAHVGRVLPSGNTPHDFTSDDPGKYAASEFQCLPANMKTSQNDTPTYSKERSPVSPSPLSAYSPATALFGATNATAIIKSPINLLYENYPGLTFTCTFGDGSPLDITQAPLQLSHSMRFKVVCQIKDQKFEGYGSSKKLAKLAAARSALAVLEEGRTESLPSPSPTQTGFLPQTLADHIGKLVNEKFNEVMKGDLIHSKRKVLAGVVLTINNSPEGAKVIAVTTGTKCVSGEHMSVRGRALNDCHAEVAARRCLQRYLYSQLLMYASAADPRSPIAESDVEPVAGGGYQLRGDRQLHLYVSTAPCGDGRIFSPHEQAEPEPDRHPNRLARGQLRTKIESGEGTIPVKNSNSLVQTWDGVMQGERLLTMSCSDKVARWCVVGVQGALLSRLLKPVYLHSLVLGSLLHPHHMYRALCGRIESYITSLPPPFKLQRPLLARAASTEARTPARAPSFSVCWCVTTPFPEVVNATTGKLESGQPSLLCKQSMFARWLYVATKLPLLPQEDGVSEPLPEQLDSLLYNEAKQMCPSYQAAKERLIQAFEKAKLGRWVKKPLEQDQFVCEILNAEPTALFA</sequence>
<gene>
    <name evidence="6" type="primary">LOC113518631</name>
</gene>
<dbReference type="PROSITE" id="PS50141">
    <property type="entry name" value="A_DEAMIN_EDITASE"/>
    <property type="match status" value="1"/>
</dbReference>
<keyword evidence="5" id="KW-1185">Reference proteome</keyword>
<feature type="domain" description="DRBM" evidence="3">
    <location>
        <begin position="231"/>
        <end position="305"/>
    </location>
</feature>
<dbReference type="Proteomes" id="UP001652740">
    <property type="component" value="Unplaced"/>
</dbReference>
<accession>A0ABM3MV40</accession>
<organism evidence="5 6">
    <name type="scientific">Galleria mellonella</name>
    <name type="common">Greater wax moth</name>
    <dbReference type="NCBI Taxonomy" id="7137"/>
    <lineage>
        <taxon>Eukaryota</taxon>
        <taxon>Metazoa</taxon>
        <taxon>Ecdysozoa</taxon>
        <taxon>Arthropoda</taxon>
        <taxon>Hexapoda</taxon>
        <taxon>Insecta</taxon>
        <taxon>Pterygota</taxon>
        <taxon>Neoptera</taxon>
        <taxon>Endopterygota</taxon>
        <taxon>Lepidoptera</taxon>
        <taxon>Glossata</taxon>
        <taxon>Ditrysia</taxon>
        <taxon>Pyraloidea</taxon>
        <taxon>Pyralidae</taxon>
        <taxon>Galleriinae</taxon>
        <taxon>Galleria</taxon>
    </lineage>
</organism>
<dbReference type="InterPro" id="IPR014720">
    <property type="entry name" value="dsRBD_dom"/>
</dbReference>
<evidence type="ECO:0000259" key="3">
    <source>
        <dbReference type="PROSITE" id="PS50137"/>
    </source>
</evidence>
<evidence type="ECO:0000256" key="2">
    <source>
        <dbReference type="SAM" id="MobiDB-lite"/>
    </source>
</evidence>
<dbReference type="PROSITE" id="PS50137">
    <property type="entry name" value="DS_RBD"/>
    <property type="match status" value="2"/>
</dbReference>